<dbReference type="SMART" id="SM00777">
    <property type="entry name" value="Mad3_BUB1_I"/>
    <property type="match status" value="1"/>
</dbReference>
<dbReference type="InterPro" id="IPR015661">
    <property type="entry name" value="Bub1/Mad3"/>
</dbReference>
<evidence type="ECO:0000256" key="4">
    <source>
        <dbReference type="ARBA" id="ARBA00023328"/>
    </source>
</evidence>
<dbReference type="GO" id="GO:0005634">
    <property type="term" value="C:nucleus"/>
    <property type="evidence" value="ECO:0007669"/>
    <property type="project" value="TreeGrafter"/>
</dbReference>
<evidence type="ECO:0000259" key="6">
    <source>
        <dbReference type="PROSITE" id="PS50011"/>
    </source>
</evidence>
<dbReference type="Proteomes" id="UP001063166">
    <property type="component" value="Unassembled WGS sequence"/>
</dbReference>
<dbReference type="PANTHER" id="PTHR14030">
    <property type="entry name" value="MITOTIC CHECKPOINT SERINE/THREONINE-PROTEIN KINASE BUB1"/>
    <property type="match status" value="1"/>
</dbReference>
<feature type="region of interest" description="Disordered" evidence="5">
    <location>
        <begin position="339"/>
        <end position="598"/>
    </location>
</feature>
<reference evidence="8" key="1">
    <citation type="submission" date="2022-07" db="EMBL/GenBank/DDBJ databases">
        <title>The genome of Lyophyllum shimeji provides insight into the initial evolution of ectomycorrhizal fungal genome.</title>
        <authorList>
            <person name="Kobayashi Y."/>
            <person name="Shibata T."/>
            <person name="Hirakawa H."/>
            <person name="Shigenobu S."/>
            <person name="Nishiyama T."/>
            <person name="Yamada A."/>
            <person name="Hasebe M."/>
            <person name="Kawaguchi M."/>
        </authorList>
    </citation>
    <scope>NUCLEOTIDE SEQUENCE</scope>
    <source>
        <strain evidence="8">AT787</strain>
    </source>
</reference>
<keyword evidence="9" id="KW-1185">Reference proteome</keyword>
<dbReference type="InterPro" id="IPR013212">
    <property type="entry name" value="Mad3/Bub1_I"/>
</dbReference>
<name>A0A9P3UP96_LYOSH</name>
<dbReference type="InterPro" id="IPR012572">
    <property type="entry name" value="Mad3/Bub1_II"/>
</dbReference>
<feature type="compositionally biased region" description="Low complexity" evidence="5">
    <location>
        <begin position="540"/>
        <end position="551"/>
    </location>
</feature>
<dbReference type="Pfam" id="PF00069">
    <property type="entry name" value="Pkinase"/>
    <property type="match status" value="1"/>
</dbReference>
<comment type="subcellular location">
    <subcellularLocation>
        <location evidence="1">Chromosome</location>
        <location evidence="1">Centromere</location>
        <location evidence="1">Kinetochore</location>
    </subcellularLocation>
</comment>
<dbReference type="Pfam" id="PF08311">
    <property type="entry name" value="Mad3_BUB1_I"/>
    <property type="match status" value="1"/>
</dbReference>
<evidence type="ECO:0000313" key="9">
    <source>
        <dbReference type="Proteomes" id="UP001063166"/>
    </source>
</evidence>
<dbReference type="GO" id="GO:0051754">
    <property type="term" value="P:meiotic sister chromatid cohesion, centromeric"/>
    <property type="evidence" value="ECO:0007669"/>
    <property type="project" value="TreeGrafter"/>
</dbReference>
<feature type="compositionally biased region" description="Polar residues" evidence="5">
    <location>
        <begin position="161"/>
        <end position="188"/>
    </location>
</feature>
<dbReference type="OrthoDB" id="248495at2759"/>
<dbReference type="InterPro" id="IPR008271">
    <property type="entry name" value="Ser/Thr_kinase_AS"/>
</dbReference>
<dbReference type="PROSITE" id="PS50011">
    <property type="entry name" value="PROTEIN_KINASE_DOM"/>
    <property type="match status" value="1"/>
</dbReference>
<keyword evidence="4" id="KW-0137">Centromere</keyword>
<proteinExistence type="predicted"/>
<dbReference type="Gene3D" id="1.10.510.10">
    <property type="entry name" value="Transferase(Phosphotransferase) domain 1"/>
    <property type="match status" value="1"/>
</dbReference>
<accession>A0A9P3UP96</accession>
<dbReference type="PROSITE" id="PS00108">
    <property type="entry name" value="PROTEIN_KINASE_ST"/>
    <property type="match status" value="1"/>
</dbReference>
<keyword evidence="2" id="KW-0158">Chromosome</keyword>
<feature type="region of interest" description="Disordered" evidence="5">
    <location>
        <begin position="647"/>
        <end position="668"/>
    </location>
</feature>
<dbReference type="SUPFAM" id="SSF56112">
    <property type="entry name" value="Protein kinase-like (PK-like)"/>
    <property type="match status" value="1"/>
</dbReference>
<dbReference type="PANTHER" id="PTHR14030:SF4">
    <property type="entry name" value="BUB1 KINASE, ISOFORM A-RELATED"/>
    <property type="match status" value="1"/>
</dbReference>
<feature type="region of interest" description="Disordered" evidence="5">
    <location>
        <begin position="161"/>
        <end position="196"/>
    </location>
</feature>
<feature type="compositionally biased region" description="Polar residues" evidence="5">
    <location>
        <begin position="508"/>
        <end position="519"/>
    </location>
</feature>
<comment type="caution">
    <text evidence="8">The sequence shown here is derived from an EMBL/GenBank/DDBJ whole genome shotgun (WGS) entry which is preliminary data.</text>
</comment>
<dbReference type="GO" id="GO:0007094">
    <property type="term" value="P:mitotic spindle assembly checkpoint signaling"/>
    <property type="evidence" value="ECO:0007669"/>
    <property type="project" value="InterPro"/>
</dbReference>
<dbReference type="EMBL" id="BRPK01000008">
    <property type="protein sequence ID" value="GLB40448.1"/>
    <property type="molecule type" value="Genomic_DNA"/>
</dbReference>
<feature type="compositionally biased region" description="Polar residues" evidence="5">
    <location>
        <begin position="346"/>
        <end position="359"/>
    </location>
</feature>
<evidence type="ECO:0000256" key="5">
    <source>
        <dbReference type="SAM" id="MobiDB-lite"/>
    </source>
</evidence>
<evidence type="ECO:0000259" key="7">
    <source>
        <dbReference type="PROSITE" id="PS51489"/>
    </source>
</evidence>
<dbReference type="GO" id="GO:0005524">
    <property type="term" value="F:ATP binding"/>
    <property type="evidence" value="ECO:0007669"/>
    <property type="project" value="InterPro"/>
</dbReference>
<protein>
    <submittedName>
        <fullName evidence="8">Mad3/BUB1 hoMad3/BUB1 homology region 1</fullName>
    </submittedName>
</protein>
<feature type="compositionally biased region" description="Basic and acidic residues" evidence="5">
    <location>
        <begin position="659"/>
        <end position="668"/>
    </location>
</feature>
<dbReference type="SMART" id="SM00220">
    <property type="entry name" value="S_TKc"/>
    <property type="match status" value="1"/>
</dbReference>
<dbReference type="GO" id="GO:0032991">
    <property type="term" value="C:protein-containing complex"/>
    <property type="evidence" value="ECO:0007669"/>
    <property type="project" value="UniProtKB-ARBA"/>
</dbReference>
<feature type="compositionally biased region" description="Acidic residues" evidence="5">
    <location>
        <begin position="587"/>
        <end position="598"/>
    </location>
</feature>
<evidence type="ECO:0000256" key="3">
    <source>
        <dbReference type="ARBA" id="ARBA00022838"/>
    </source>
</evidence>
<dbReference type="AlphaFoldDB" id="A0A9P3UP96"/>
<feature type="compositionally biased region" description="Basic and acidic residues" evidence="5">
    <location>
        <begin position="465"/>
        <end position="476"/>
    </location>
</feature>
<dbReference type="PROSITE" id="PS51489">
    <property type="entry name" value="BUB1_N"/>
    <property type="match status" value="1"/>
</dbReference>
<dbReference type="InterPro" id="IPR011009">
    <property type="entry name" value="Kinase-like_dom_sf"/>
</dbReference>
<gene>
    <name evidence="8" type="primary">BUB1</name>
    <name evidence="8" type="ORF">LshimejAT787_0803190</name>
</gene>
<organism evidence="8 9">
    <name type="scientific">Lyophyllum shimeji</name>
    <name type="common">Hon-shimeji</name>
    <name type="synonym">Tricholoma shimeji</name>
    <dbReference type="NCBI Taxonomy" id="47721"/>
    <lineage>
        <taxon>Eukaryota</taxon>
        <taxon>Fungi</taxon>
        <taxon>Dikarya</taxon>
        <taxon>Basidiomycota</taxon>
        <taxon>Agaricomycotina</taxon>
        <taxon>Agaricomycetes</taxon>
        <taxon>Agaricomycetidae</taxon>
        <taxon>Agaricales</taxon>
        <taxon>Tricholomatineae</taxon>
        <taxon>Lyophyllaceae</taxon>
        <taxon>Lyophyllum</taxon>
    </lineage>
</organism>
<keyword evidence="3" id="KW-0995">Kinetochore</keyword>
<dbReference type="Gene3D" id="6.10.20.170">
    <property type="match status" value="1"/>
</dbReference>
<sequence length="1163" mass="129435">MPTRSTNDAKSLDLERQQFRARLATAISEEDDPLAVFDQFVQWTIRNYGENDPASGLVELLQQATAEFKNDPIYRTDLRYLKLWTLYASQVPRPEAINIYANLLAKEIGTSFAILYEGYATVLEVDGRWKDADVIYRHGIKRMARPLERLKKRYKDFQSRGQTAQKLSTSQHTAGSNPAGGRNSQNEPSSSSSSRVQFNNLASFSSTPASRYAYMLAPPDPSKRPEKLRFDLSLLYTREGGEFCIQEARARSMGLLGKKWGPPPPPSITMPVNFNDDGTRSGMSGRRKSTVGGGEPTVTINTREALEDVFGMYNSPDKTMTPWKANPSMRRVEPMIQSVTPRPPMAQSNENAIPSSSSFRPFVDENARPGRTPSTKFTPFKDENKLPATTPRPALSVKESAPPPQEDEENTPRSKPSTIKPLAEASNSENVFSRVFTPAEKAPPLAPLRDVFTEAHGKPQPKNRPAHERAKSHHDVPSPAPSSEPVRTFTPFVDENAKTPFKVFSRPPEQSENAYTPKTPSAAFTPFTDPKPAFTPFRDAPPTSTAAASADKLPDQAPESSKKPSVLQPKAAVEVEDSIDDLREQDQYEDEEDESFADEAEYEHYEAPLTAPQQHEYVEEGESYQEIPLGGRFGKFNVMTPITERTFEYTTSTRGEGTPSDRFRHDAENGATPVFTAQLRDEHGAAIAAEKLAAELRKDDDDEEEAEGDERLEPLRLSTHLPPKASPPVTVIEEKTGSLSLGDTLTLGAKFKPPNPCNPFDRPIMATLLSRIPSDPHFYDLRDRDSGKLDGLQKFAKKARKTSGGSSTGASDIGACFSLELDGHRFSVSEKLGEGGFGAVFKARDLGTRAAHDDSDDDLLEDEDVDEESSSMVALKVVNPRNLWEYHVLRRLQSALPAPLRRSVVLPHALYAFRDESFLVLDFCPQGTLLSIVNNAVAAGVSQQGGCLDELLVVFFTVELLRLLEAAHKIGFIHGDLKIDNCLLRLEDVPGGASAWSSVYQPSGEGGWKYKGLKVIDFGRTIDTRLFPPGQHYIAEWPTDDRDCFEARENKPWTFQTDYFGLVGIIYCMLFGKYMQGSSVMLSDDRYKISTPFKRYWQTDLWTRLFDVLLNPCLVRPDGQLPVSEELGALRGEMEAWLQANCNRTSNTLKGLLKKVEVSCYVR</sequence>
<evidence type="ECO:0000313" key="8">
    <source>
        <dbReference type="EMBL" id="GLB40448.1"/>
    </source>
</evidence>
<dbReference type="GO" id="GO:0000776">
    <property type="term" value="C:kinetochore"/>
    <property type="evidence" value="ECO:0007669"/>
    <property type="project" value="UniProtKB-KW"/>
</dbReference>
<dbReference type="InterPro" id="IPR000719">
    <property type="entry name" value="Prot_kinase_dom"/>
</dbReference>
<evidence type="ECO:0000256" key="2">
    <source>
        <dbReference type="ARBA" id="ARBA00022454"/>
    </source>
</evidence>
<dbReference type="Gene3D" id="1.25.40.430">
    <property type="match status" value="1"/>
</dbReference>
<dbReference type="GO" id="GO:0004672">
    <property type="term" value="F:protein kinase activity"/>
    <property type="evidence" value="ECO:0007669"/>
    <property type="project" value="InterPro"/>
</dbReference>
<evidence type="ECO:0000256" key="1">
    <source>
        <dbReference type="ARBA" id="ARBA00004629"/>
    </source>
</evidence>
<feature type="domain" description="Protein kinase" evidence="6">
    <location>
        <begin position="826"/>
        <end position="1138"/>
    </location>
</feature>
<feature type="domain" description="BUB1 N-terminal" evidence="7">
    <location>
        <begin position="19"/>
        <end position="190"/>
    </location>
</feature>
<dbReference type="Pfam" id="PF08171">
    <property type="entry name" value="Mad3_BUB1_II"/>
    <property type="match status" value="1"/>
</dbReference>